<gene>
    <name evidence="8" type="ORF">OTU49_009852</name>
</gene>
<feature type="compositionally biased region" description="Polar residues" evidence="5">
    <location>
        <begin position="311"/>
        <end position="320"/>
    </location>
</feature>
<evidence type="ECO:0000313" key="9">
    <source>
        <dbReference type="Proteomes" id="UP001445076"/>
    </source>
</evidence>
<keyword evidence="2 4" id="KW-0728">SH3 domain</keyword>
<feature type="region of interest" description="Disordered" evidence="5">
    <location>
        <begin position="763"/>
        <end position="837"/>
    </location>
</feature>
<comment type="similarity">
    <text evidence="1">Belongs to the RIMBP family.</text>
</comment>
<evidence type="ECO:0000313" key="8">
    <source>
        <dbReference type="EMBL" id="KAK8726971.1"/>
    </source>
</evidence>
<evidence type="ECO:0000259" key="7">
    <source>
        <dbReference type="PROSITE" id="PS50853"/>
    </source>
</evidence>
<accession>A0AAW0W9B8</accession>
<feature type="compositionally biased region" description="Low complexity" evidence="5">
    <location>
        <begin position="436"/>
        <end position="447"/>
    </location>
</feature>
<evidence type="ECO:0000256" key="2">
    <source>
        <dbReference type="ARBA" id="ARBA00022443"/>
    </source>
</evidence>
<protein>
    <recommendedName>
        <fullName evidence="10">RIMS binding protein 2</fullName>
    </recommendedName>
</protein>
<dbReference type="SMART" id="SM00060">
    <property type="entry name" value="FN3"/>
    <property type="match status" value="3"/>
</dbReference>
<dbReference type="CDD" id="cd12012">
    <property type="entry name" value="SH3_RIM-BP_2"/>
    <property type="match status" value="1"/>
</dbReference>
<dbReference type="Gene3D" id="2.60.40.10">
    <property type="entry name" value="Immunoglobulins"/>
    <property type="match status" value="3"/>
</dbReference>
<dbReference type="InterPro" id="IPR040325">
    <property type="entry name" value="RIMBP1/2/3"/>
</dbReference>
<feature type="domain" description="Fibronectin type-III" evidence="7">
    <location>
        <begin position="128"/>
        <end position="221"/>
    </location>
</feature>
<name>A0AAW0W9B8_CHEQU</name>
<evidence type="ECO:0000256" key="5">
    <source>
        <dbReference type="SAM" id="MobiDB-lite"/>
    </source>
</evidence>
<feature type="domain" description="SH3" evidence="6">
    <location>
        <begin position="595"/>
        <end position="663"/>
    </location>
</feature>
<dbReference type="Pfam" id="PF14604">
    <property type="entry name" value="SH3_9"/>
    <property type="match status" value="1"/>
</dbReference>
<dbReference type="FunFam" id="2.60.40.10:FF:000072">
    <property type="entry name" value="RIMS-binding protein 2 isoform X1"/>
    <property type="match status" value="1"/>
</dbReference>
<evidence type="ECO:0000256" key="3">
    <source>
        <dbReference type="ARBA" id="ARBA00022737"/>
    </source>
</evidence>
<dbReference type="Gene3D" id="2.30.30.40">
    <property type="entry name" value="SH3 Domains"/>
    <property type="match status" value="2"/>
</dbReference>
<evidence type="ECO:0000256" key="1">
    <source>
        <dbReference type="ARBA" id="ARBA00010749"/>
    </source>
</evidence>
<feature type="region of interest" description="Disordered" evidence="5">
    <location>
        <begin position="298"/>
        <end position="594"/>
    </location>
</feature>
<dbReference type="SUPFAM" id="SSF50044">
    <property type="entry name" value="SH3-domain"/>
    <property type="match status" value="2"/>
</dbReference>
<feature type="compositionally biased region" description="Low complexity" evidence="5">
    <location>
        <begin position="372"/>
        <end position="388"/>
    </location>
</feature>
<dbReference type="PROSITE" id="PS50853">
    <property type="entry name" value="FN3"/>
    <property type="match status" value="3"/>
</dbReference>
<feature type="domain" description="Fibronectin type-III" evidence="7">
    <location>
        <begin position="35"/>
        <end position="125"/>
    </location>
</feature>
<dbReference type="FunFam" id="2.30.30.40:FF:000023">
    <property type="entry name" value="RIMS-binding protein 2 isoform F"/>
    <property type="match status" value="1"/>
</dbReference>
<dbReference type="InterPro" id="IPR057884">
    <property type="entry name" value="FN3_RIM-BP1/2/3"/>
</dbReference>
<feature type="compositionally biased region" description="Basic and acidic residues" evidence="5">
    <location>
        <begin position="813"/>
        <end position="823"/>
    </location>
</feature>
<dbReference type="InterPro" id="IPR013783">
    <property type="entry name" value="Ig-like_fold"/>
</dbReference>
<proteinExistence type="inferred from homology"/>
<dbReference type="PANTHER" id="PTHR14234">
    <property type="entry name" value="RIM BINDING PROTEIN-RELATED"/>
    <property type="match status" value="1"/>
</dbReference>
<dbReference type="InterPro" id="IPR035755">
    <property type="entry name" value="RIM-BP_SH3_3"/>
</dbReference>
<dbReference type="PROSITE" id="PS50002">
    <property type="entry name" value="SH3"/>
    <property type="match status" value="2"/>
</dbReference>
<dbReference type="CDD" id="cd00063">
    <property type="entry name" value="FN3"/>
    <property type="match status" value="2"/>
</dbReference>
<feature type="domain" description="SH3" evidence="6">
    <location>
        <begin position="704"/>
        <end position="771"/>
    </location>
</feature>
<comment type="caution">
    <text evidence="8">The sequence shown here is derived from an EMBL/GenBank/DDBJ whole genome shotgun (WGS) entry which is preliminary data.</text>
</comment>
<sequence>DLTTNQLRHNAYTSNIDLEDIIEEDEETMGEHVPPPVQLTLERQLNKSILIGWNPPPDAPPGSIESYHVYVNGLLKTTVRATERTRALVEGVDSTKLHRISVRSVTPNRRTSRDAACTMVIGKDAPLGPTSVKATSITSTSAVISWLPSNSNFQHTVCVNNVEVRTVKPGVYRHTITGLSPNTTYRVTIRAKNLRAPQFDEKATRNQDRLSTTIEFRTLPKGLPDPPVDVQVEPGPQDGSLLVTWLPVTIDSTGGTSNGAPVTGYAVYADGKKVTEVESPTGDHALIDLTKIPGFEPRQVTVRTKSRDSVSGDSVPSQIPTHFGRGRGRGKFPDDEDLLPSDMERPSELSDIAEESETEVSDEDMHADGHKPGPQHGQPGSHHGPAGPYHGPSGPGSLRDRLLGRRGAPAPGVRTDHMGQTILEHEDNLSDKEIYPGHPQQGQQGPHAQIPAIEITKDNEGHGSLEAFNEEDYEVGPGGRGRFDPRAPPPRSHQERGRPPPPPHQHRPMPRDAREPREGRDPRDQHYREGRDPRDPRDRRDPLMREPHAPRDPRDARGDVRDRYEGEGRHRGGEYGREYGREGRGRGGTGPGGEQHTRIFVALFDYDPPTMSPNPDACDEELGFREGQLIKVFGDKDPDGFYWGEAGGHSGYVPCNMVSEVQVDDDRVAQELLKESESGRRRRDGSVGRRGHQGDRWGDIYANMPVRKMIAMYDYDPQELSPNVDSEVELSFQTGDIIYVYGEMDDDGFYMGELRGQRGLVPSNFLQDAPQDYSDDHRSRRDTLDPRDRAGPPGQPARGPGPGAHGPPPPPRPDQRDRRKDEPAGMDLPSQESNSRK</sequence>
<feature type="compositionally biased region" description="Basic and acidic residues" evidence="5">
    <location>
        <begin position="774"/>
        <end position="790"/>
    </location>
</feature>
<feature type="non-terminal residue" evidence="8">
    <location>
        <position position="1"/>
    </location>
</feature>
<dbReference type="PRINTS" id="PR00452">
    <property type="entry name" value="SH3DOMAIN"/>
</dbReference>
<dbReference type="CDD" id="cd12013">
    <property type="entry name" value="SH3_RIM-BP_3"/>
    <property type="match status" value="1"/>
</dbReference>
<dbReference type="GO" id="GO:0045202">
    <property type="term" value="C:synapse"/>
    <property type="evidence" value="ECO:0007669"/>
    <property type="project" value="GOC"/>
</dbReference>
<dbReference type="AlphaFoldDB" id="A0AAW0W9B8"/>
<dbReference type="InterPro" id="IPR003961">
    <property type="entry name" value="FN3_dom"/>
</dbReference>
<dbReference type="InterPro" id="IPR001452">
    <property type="entry name" value="SH3_domain"/>
</dbReference>
<dbReference type="PANTHER" id="PTHR14234:SF19">
    <property type="entry name" value="RIM-BINDING PROTEIN, ISOFORM F"/>
    <property type="match status" value="1"/>
</dbReference>
<dbReference type="Pfam" id="PF25523">
    <property type="entry name" value="Ig_RIMBP2"/>
    <property type="match status" value="1"/>
</dbReference>
<dbReference type="FunFam" id="2.30.30.40:FF:000016">
    <property type="entry name" value="RIMS-binding protein 2 isoform X2"/>
    <property type="match status" value="1"/>
</dbReference>
<dbReference type="Pfam" id="PF00041">
    <property type="entry name" value="fn3"/>
    <property type="match status" value="1"/>
</dbReference>
<dbReference type="InterPro" id="IPR035753">
    <property type="entry name" value="RIM-BP_SH3_2"/>
</dbReference>
<feature type="non-terminal residue" evidence="8">
    <location>
        <position position="837"/>
    </location>
</feature>
<organism evidence="8 9">
    <name type="scientific">Cherax quadricarinatus</name>
    <name type="common">Australian red claw crayfish</name>
    <dbReference type="NCBI Taxonomy" id="27406"/>
    <lineage>
        <taxon>Eukaryota</taxon>
        <taxon>Metazoa</taxon>
        <taxon>Ecdysozoa</taxon>
        <taxon>Arthropoda</taxon>
        <taxon>Crustacea</taxon>
        <taxon>Multicrustacea</taxon>
        <taxon>Malacostraca</taxon>
        <taxon>Eumalacostraca</taxon>
        <taxon>Eucarida</taxon>
        <taxon>Decapoda</taxon>
        <taxon>Pleocyemata</taxon>
        <taxon>Astacidea</taxon>
        <taxon>Parastacoidea</taxon>
        <taxon>Parastacidae</taxon>
        <taxon>Cherax</taxon>
    </lineage>
</organism>
<feature type="compositionally biased region" description="Basic and acidic residues" evidence="5">
    <location>
        <begin position="423"/>
        <end position="435"/>
    </location>
</feature>
<dbReference type="Proteomes" id="UP001445076">
    <property type="component" value="Unassembled WGS sequence"/>
</dbReference>
<dbReference type="SMART" id="SM00326">
    <property type="entry name" value="SH3"/>
    <property type="match status" value="2"/>
</dbReference>
<feature type="compositionally biased region" description="Acidic residues" evidence="5">
    <location>
        <begin position="351"/>
        <end position="362"/>
    </location>
</feature>
<evidence type="ECO:0000256" key="4">
    <source>
        <dbReference type="PROSITE-ProRule" id="PRU00192"/>
    </source>
</evidence>
<dbReference type="InterPro" id="IPR036116">
    <property type="entry name" value="FN3_sf"/>
</dbReference>
<reference evidence="8 9" key="1">
    <citation type="journal article" date="2024" name="BMC Genomics">
        <title>Genome assembly of redclaw crayfish (Cherax quadricarinatus) provides insights into its immune adaptation and hypoxia tolerance.</title>
        <authorList>
            <person name="Liu Z."/>
            <person name="Zheng J."/>
            <person name="Li H."/>
            <person name="Fang K."/>
            <person name="Wang S."/>
            <person name="He J."/>
            <person name="Zhou D."/>
            <person name="Weng S."/>
            <person name="Chi M."/>
            <person name="Gu Z."/>
            <person name="He J."/>
            <person name="Li F."/>
            <person name="Wang M."/>
        </authorList>
    </citation>
    <scope>NUCLEOTIDE SEQUENCE [LARGE SCALE GENOMIC DNA]</scope>
    <source>
        <strain evidence="8">ZL_2023a</strain>
    </source>
</reference>
<evidence type="ECO:0008006" key="10">
    <source>
        <dbReference type="Google" id="ProtNLM"/>
    </source>
</evidence>
<dbReference type="InterPro" id="IPR036028">
    <property type="entry name" value="SH3-like_dom_sf"/>
</dbReference>
<keyword evidence="3" id="KW-0677">Repeat</keyword>
<dbReference type="GO" id="GO:0007274">
    <property type="term" value="P:neuromuscular synaptic transmission"/>
    <property type="evidence" value="ECO:0007669"/>
    <property type="project" value="TreeGrafter"/>
</dbReference>
<evidence type="ECO:0000259" key="6">
    <source>
        <dbReference type="PROSITE" id="PS50002"/>
    </source>
</evidence>
<dbReference type="Pfam" id="PF07653">
    <property type="entry name" value="SH3_2"/>
    <property type="match status" value="1"/>
</dbReference>
<dbReference type="EMBL" id="JARKIK010000077">
    <property type="protein sequence ID" value="KAK8726971.1"/>
    <property type="molecule type" value="Genomic_DNA"/>
</dbReference>
<feature type="region of interest" description="Disordered" evidence="5">
    <location>
        <begin position="673"/>
        <end position="694"/>
    </location>
</feature>
<feature type="compositionally biased region" description="Basic and acidic residues" evidence="5">
    <location>
        <begin position="509"/>
        <end position="585"/>
    </location>
</feature>
<feature type="domain" description="Fibronectin type-III" evidence="7">
    <location>
        <begin position="226"/>
        <end position="324"/>
    </location>
</feature>
<dbReference type="SUPFAM" id="SSF49265">
    <property type="entry name" value="Fibronectin type III"/>
    <property type="match status" value="2"/>
</dbReference>
<keyword evidence="9" id="KW-1185">Reference proteome</keyword>